<name>A0ABU1ZM04_9BURK</name>
<gene>
    <name evidence="2" type="ORF">J2X15_001858</name>
</gene>
<evidence type="ECO:0000256" key="1">
    <source>
        <dbReference type="SAM" id="Phobius"/>
    </source>
</evidence>
<reference evidence="2 3" key="1">
    <citation type="submission" date="2023-07" db="EMBL/GenBank/DDBJ databases">
        <title>Sorghum-associated microbial communities from plants grown in Nebraska, USA.</title>
        <authorList>
            <person name="Schachtman D."/>
        </authorList>
    </citation>
    <scope>NUCLEOTIDE SEQUENCE [LARGE SCALE GENOMIC DNA]</scope>
    <source>
        <strain evidence="2 3">BE308</strain>
    </source>
</reference>
<dbReference type="Gene3D" id="3.30.700.10">
    <property type="entry name" value="Glycoprotein, Type 4 Pilin"/>
    <property type="match status" value="1"/>
</dbReference>
<sequence length="209" mass="22186">MTSFQQALKKARPLAGAHWSLTATLTLIGLVLLFYQPCNRGPYYVEYITTAVSVCLVLWSNHVVNAPVQSVRRAAAIVGRSLYDLIALVGLVLFASFPIAVFVPAYQCYTDRARASEVLLAGSGLRSEVEARAAKLGALEGSGRGLEFSPSGRARAGLVTNDGVIVVVGEDPAVVFMLSPTISGSAVSWKCLGFPEKVAPTICRSKDAP</sequence>
<comment type="caution">
    <text evidence="2">The sequence shown here is derived from an EMBL/GenBank/DDBJ whole genome shotgun (WGS) entry which is preliminary data.</text>
</comment>
<evidence type="ECO:0000313" key="2">
    <source>
        <dbReference type="EMBL" id="MDR7306575.1"/>
    </source>
</evidence>
<dbReference type="SUPFAM" id="SSF54523">
    <property type="entry name" value="Pili subunits"/>
    <property type="match status" value="1"/>
</dbReference>
<dbReference type="InterPro" id="IPR045584">
    <property type="entry name" value="Pilin-like"/>
</dbReference>
<organism evidence="2 3">
    <name type="scientific">Rhodoferax saidenbachensis</name>
    <dbReference type="NCBI Taxonomy" id="1484693"/>
    <lineage>
        <taxon>Bacteria</taxon>
        <taxon>Pseudomonadati</taxon>
        <taxon>Pseudomonadota</taxon>
        <taxon>Betaproteobacteria</taxon>
        <taxon>Burkholderiales</taxon>
        <taxon>Comamonadaceae</taxon>
        <taxon>Rhodoferax</taxon>
    </lineage>
</organism>
<dbReference type="EMBL" id="JAVDXO010000003">
    <property type="protein sequence ID" value="MDR7306575.1"/>
    <property type="molecule type" value="Genomic_DNA"/>
</dbReference>
<protein>
    <submittedName>
        <fullName evidence="2">Uncharacterized protein</fullName>
    </submittedName>
</protein>
<evidence type="ECO:0000313" key="3">
    <source>
        <dbReference type="Proteomes" id="UP001268089"/>
    </source>
</evidence>
<feature type="transmembrane region" description="Helical" evidence="1">
    <location>
        <begin position="85"/>
        <end position="106"/>
    </location>
</feature>
<keyword evidence="1" id="KW-1133">Transmembrane helix</keyword>
<keyword evidence="1" id="KW-0472">Membrane</keyword>
<dbReference type="Proteomes" id="UP001268089">
    <property type="component" value="Unassembled WGS sequence"/>
</dbReference>
<keyword evidence="1" id="KW-0812">Transmembrane</keyword>
<keyword evidence="3" id="KW-1185">Reference proteome</keyword>
<feature type="transmembrane region" description="Helical" evidence="1">
    <location>
        <begin position="47"/>
        <end position="64"/>
    </location>
</feature>
<feature type="transmembrane region" description="Helical" evidence="1">
    <location>
        <begin position="12"/>
        <end position="35"/>
    </location>
</feature>
<proteinExistence type="predicted"/>
<accession>A0ABU1ZM04</accession>